<evidence type="ECO:0000313" key="3">
    <source>
        <dbReference type="Proteomes" id="UP000015103"/>
    </source>
</evidence>
<accession>T1I0Q4</accession>
<proteinExistence type="predicted"/>
<sequence length="68" mass="8022">MISSQKNHRAREPYASNWLERLRLIKRIHTKLQQEQQGSGGSGSGSDERSHVRHNVHRMQMDEFTEYT</sequence>
<keyword evidence="3" id="KW-1185">Reference proteome</keyword>
<organism evidence="2 3">
    <name type="scientific">Rhodnius prolixus</name>
    <name type="common">Triatomid bug</name>
    <dbReference type="NCBI Taxonomy" id="13249"/>
    <lineage>
        <taxon>Eukaryota</taxon>
        <taxon>Metazoa</taxon>
        <taxon>Ecdysozoa</taxon>
        <taxon>Arthropoda</taxon>
        <taxon>Hexapoda</taxon>
        <taxon>Insecta</taxon>
        <taxon>Pterygota</taxon>
        <taxon>Neoptera</taxon>
        <taxon>Paraneoptera</taxon>
        <taxon>Hemiptera</taxon>
        <taxon>Heteroptera</taxon>
        <taxon>Panheteroptera</taxon>
        <taxon>Cimicomorpha</taxon>
        <taxon>Reduviidae</taxon>
        <taxon>Triatominae</taxon>
        <taxon>Rhodnius</taxon>
    </lineage>
</organism>
<feature type="region of interest" description="Disordered" evidence="1">
    <location>
        <begin position="29"/>
        <end position="68"/>
    </location>
</feature>
<dbReference type="EnsemblMetazoa" id="RPRC009874-RA">
    <property type="protein sequence ID" value="RPRC009874-PA"/>
    <property type="gene ID" value="RPRC009874"/>
</dbReference>
<dbReference type="VEuPathDB" id="VectorBase:RPRC009874"/>
<dbReference type="Proteomes" id="UP000015103">
    <property type="component" value="Unassembled WGS sequence"/>
</dbReference>
<evidence type="ECO:0000313" key="2">
    <source>
        <dbReference type="EnsemblMetazoa" id="RPRC009874-PA"/>
    </source>
</evidence>
<name>T1I0Q4_RHOPR</name>
<dbReference type="EMBL" id="ACPB03015527">
    <property type="status" value="NOT_ANNOTATED_CDS"/>
    <property type="molecule type" value="Genomic_DNA"/>
</dbReference>
<protein>
    <submittedName>
        <fullName evidence="2">Uncharacterized protein</fullName>
    </submittedName>
</protein>
<dbReference type="AlphaFoldDB" id="T1I0Q4"/>
<reference evidence="2" key="1">
    <citation type="submission" date="2015-05" db="UniProtKB">
        <authorList>
            <consortium name="EnsemblMetazoa"/>
        </authorList>
    </citation>
    <scope>IDENTIFICATION</scope>
</reference>
<dbReference type="InParanoid" id="T1I0Q4"/>
<dbReference type="HOGENOM" id="CLU_2797137_0_0_1"/>
<evidence type="ECO:0000256" key="1">
    <source>
        <dbReference type="SAM" id="MobiDB-lite"/>
    </source>
</evidence>